<name>A0A0A9EJK6_ARUDO</name>
<organism evidence="1">
    <name type="scientific">Arundo donax</name>
    <name type="common">Giant reed</name>
    <name type="synonym">Donax arundinaceus</name>
    <dbReference type="NCBI Taxonomy" id="35708"/>
    <lineage>
        <taxon>Eukaryota</taxon>
        <taxon>Viridiplantae</taxon>
        <taxon>Streptophyta</taxon>
        <taxon>Embryophyta</taxon>
        <taxon>Tracheophyta</taxon>
        <taxon>Spermatophyta</taxon>
        <taxon>Magnoliopsida</taxon>
        <taxon>Liliopsida</taxon>
        <taxon>Poales</taxon>
        <taxon>Poaceae</taxon>
        <taxon>PACMAD clade</taxon>
        <taxon>Arundinoideae</taxon>
        <taxon>Arundineae</taxon>
        <taxon>Arundo</taxon>
    </lineage>
</organism>
<dbReference type="AlphaFoldDB" id="A0A0A9EJK6"/>
<evidence type="ECO:0000313" key="1">
    <source>
        <dbReference type="EMBL" id="JAD96227.1"/>
    </source>
</evidence>
<proteinExistence type="predicted"/>
<sequence length="19" mass="2360">MKEYYFKADRPTTQRVPQT</sequence>
<accession>A0A0A9EJK6</accession>
<dbReference type="EMBL" id="GBRH01201668">
    <property type="protein sequence ID" value="JAD96227.1"/>
    <property type="molecule type" value="Transcribed_RNA"/>
</dbReference>
<reference evidence="1" key="1">
    <citation type="submission" date="2014-09" db="EMBL/GenBank/DDBJ databases">
        <authorList>
            <person name="Magalhaes I.L.F."/>
            <person name="Oliveira U."/>
            <person name="Santos F.R."/>
            <person name="Vidigal T.H.D.A."/>
            <person name="Brescovit A.D."/>
            <person name="Santos A.J."/>
        </authorList>
    </citation>
    <scope>NUCLEOTIDE SEQUENCE</scope>
    <source>
        <tissue evidence="1">Shoot tissue taken approximately 20 cm above the soil surface</tissue>
    </source>
</reference>
<reference evidence="1" key="2">
    <citation type="journal article" date="2015" name="Data Brief">
        <title>Shoot transcriptome of the giant reed, Arundo donax.</title>
        <authorList>
            <person name="Barrero R.A."/>
            <person name="Guerrero F.D."/>
            <person name="Moolhuijzen P."/>
            <person name="Goolsby J.A."/>
            <person name="Tidwell J."/>
            <person name="Bellgard S.E."/>
            <person name="Bellgard M.I."/>
        </authorList>
    </citation>
    <scope>NUCLEOTIDE SEQUENCE</scope>
    <source>
        <tissue evidence="1">Shoot tissue taken approximately 20 cm above the soil surface</tissue>
    </source>
</reference>
<protein>
    <submittedName>
        <fullName evidence="1">Pco130820</fullName>
    </submittedName>
</protein>